<organism evidence="1 2">
    <name type="scientific">Candidatus Thiothrix phosphatis</name>
    <dbReference type="NCBI Taxonomy" id="3112415"/>
    <lineage>
        <taxon>Bacteria</taxon>
        <taxon>Pseudomonadati</taxon>
        <taxon>Pseudomonadota</taxon>
        <taxon>Gammaproteobacteria</taxon>
        <taxon>Thiotrichales</taxon>
        <taxon>Thiotrichaceae</taxon>
        <taxon>Thiothrix</taxon>
    </lineage>
</organism>
<sequence>MSDIKSKLLSPKLTPVTVKGEPLFLRQLSADEYMQFVESQRSEDGTQGFMAAGATMVALSLCDADGKRIFSTDEASQITSMMPLSTLRLLADAAIDANGLGSKEDTAKNS</sequence>
<protein>
    <recommendedName>
        <fullName evidence="3">Phage tail assembly protein</fullName>
    </recommendedName>
</protein>
<dbReference type="Proteomes" id="UP001308005">
    <property type="component" value="Unassembled WGS sequence"/>
</dbReference>
<gene>
    <name evidence="1" type="ORF">VSS37_05860</name>
</gene>
<comment type="caution">
    <text evidence="1">The sequence shown here is derived from an EMBL/GenBank/DDBJ whole genome shotgun (WGS) entry which is preliminary data.</text>
</comment>
<dbReference type="RefSeq" id="WP_324693832.1">
    <property type="nucleotide sequence ID" value="NZ_JAYMYJ010000045.1"/>
</dbReference>
<evidence type="ECO:0000313" key="2">
    <source>
        <dbReference type="Proteomes" id="UP001308005"/>
    </source>
</evidence>
<evidence type="ECO:0008006" key="3">
    <source>
        <dbReference type="Google" id="ProtNLM"/>
    </source>
</evidence>
<name>A0ABU6CWP2_9GAMM</name>
<accession>A0ABU6CWP2</accession>
<evidence type="ECO:0000313" key="1">
    <source>
        <dbReference type="EMBL" id="MEB4590497.1"/>
    </source>
</evidence>
<dbReference type="EMBL" id="JAYMYJ010000045">
    <property type="protein sequence ID" value="MEB4590497.1"/>
    <property type="molecule type" value="Genomic_DNA"/>
</dbReference>
<proteinExistence type="predicted"/>
<keyword evidence="2" id="KW-1185">Reference proteome</keyword>
<reference evidence="2" key="1">
    <citation type="submission" date="2023-07" db="EMBL/GenBank/DDBJ databases">
        <title>The carbon used by Thiothrix.</title>
        <authorList>
            <person name="Chen L."/>
        </authorList>
    </citation>
    <scope>NUCLEOTIDE SEQUENCE [LARGE SCALE GENOMIC DNA]</scope>
</reference>